<dbReference type="CDD" id="cd06532">
    <property type="entry name" value="Glyco_transf_25"/>
    <property type="match status" value="1"/>
</dbReference>
<evidence type="ECO:0000313" key="2">
    <source>
        <dbReference type="EMBL" id="ATQ44217.1"/>
    </source>
</evidence>
<proteinExistence type="predicted"/>
<keyword evidence="3" id="KW-1185">Reference proteome</keyword>
<name>A0A2D2B1Y8_9CAUL</name>
<dbReference type="KEGG" id="cmb:CSW64_18405"/>
<accession>A0A2D2B1Y8</accession>
<sequence length="266" mass="30674">MWPYPIFVVNMKHHADRREAAAAQLARVGLTPTFFEAVNGREMPAEDVALQDVPGRLRRAAKPLMPGEMGCYLSHWRIFEKMVAEDIPQALVLEDDLVVADELPKVLEALTREGLPPYDLIKLAISEVGLSRSYDTLVDLTPESKLVRHHNVCNSTVAYVITKAGAQRFLEYGMPIRYPIDVAMNRSWRHGLNILGVRPWPVFHDHEFESVIGQERFKKEDELEDKGSLLQQLERRLRKGYDSIAKRADVRKRLRQDAEWKRRTEH</sequence>
<protein>
    <recommendedName>
        <fullName evidence="1">Glycosyl transferase family 25 domain-containing protein</fullName>
    </recommendedName>
</protein>
<dbReference type="OrthoDB" id="259382at2"/>
<dbReference type="EMBL" id="CP024201">
    <property type="protein sequence ID" value="ATQ44217.1"/>
    <property type="molecule type" value="Genomic_DNA"/>
</dbReference>
<evidence type="ECO:0000259" key="1">
    <source>
        <dbReference type="Pfam" id="PF01755"/>
    </source>
</evidence>
<dbReference type="Proteomes" id="UP000228945">
    <property type="component" value="Chromosome"/>
</dbReference>
<dbReference type="Pfam" id="PF01755">
    <property type="entry name" value="Glyco_transf_25"/>
    <property type="match status" value="1"/>
</dbReference>
<reference evidence="2 3" key="1">
    <citation type="submission" date="2017-10" db="EMBL/GenBank/DDBJ databases">
        <title>Genome sequence of Caulobacter mirabilis FWC38.</title>
        <authorList>
            <person name="Fiebig A."/>
            <person name="Crosson S."/>
        </authorList>
    </citation>
    <scope>NUCLEOTIDE SEQUENCE [LARGE SCALE GENOMIC DNA]</scope>
    <source>
        <strain evidence="2 3">FWC 38</strain>
    </source>
</reference>
<dbReference type="RefSeq" id="WP_099623465.1">
    <property type="nucleotide sequence ID" value="NZ_CP024201.1"/>
</dbReference>
<feature type="domain" description="Glycosyl transferase family 25" evidence="1">
    <location>
        <begin position="5"/>
        <end position="184"/>
    </location>
</feature>
<dbReference type="AlphaFoldDB" id="A0A2D2B1Y8"/>
<gene>
    <name evidence="2" type="ORF">CSW64_18405</name>
</gene>
<dbReference type="InterPro" id="IPR002654">
    <property type="entry name" value="Glyco_trans_25"/>
</dbReference>
<organism evidence="2 3">
    <name type="scientific">Caulobacter mirabilis</name>
    <dbReference type="NCBI Taxonomy" id="69666"/>
    <lineage>
        <taxon>Bacteria</taxon>
        <taxon>Pseudomonadati</taxon>
        <taxon>Pseudomonadota</taxon>
        <taxon>Alphaproteobacteria</taxon>
        <taxon>Caulobacterales</taxon>
        <taxon>Caulobacteraceae</taxon>
        <taxon>Caulobacter</taxon>
    </lineage>
</organism>
<evidence type="ECO:0000313" key="3">
    <source>
        <dbReference type="Proteomes" id="UP000228945"/>
    </source>
</evidence>